<dbReference type="EMBL" id="MU005764">
    <property type="protein sequence ID" value="KAF2715628.1"/>
    <property type="molecule type" value="Genomic_DNA"/>
</dbReference>
<evidence type="ECO:0000313" key="4">
    <source>
        <dbReference type="Proteomes" id="UP000799428"/>
    </source>
</evidence>
<feature type="region of interest" description="Disordered" evidence="1">
    <location>
        <begin position="120"/>
        <end position="174"/>
    </location>
</feature>
<gene>
    <name evidence="3" type="ORF">K504DRAFT_367995</name>
</gene>
<reference evidence="3" key="1">
    <citation type="journal article" date="2020" name="Stud. Mycol.">
        <title>101 Dothideomycetes genomes: a test case for predicting lifestyles and emergence of pathogens.</title>
        <authorList>
            <person name="Haridas S."/>
            <person name="Albert R."/>
            <person name="Binder M."/>
            <person name="Bloem J."/>
            <person name="Labutti K."/>
            <person name="Salamov A."/>
            <person name="Andreopoulos B."/>
            <person name="Baker S."/>
            <person name="Barry K."/>
            <person name="Bills G."/>
            <person name="Bluhm B."/>
            <person name="Cannon C."/>
            <person name="Castanera R."/>
            <person name="Culley D."/>
            <person name="Daum C."/>
            <person name="Ezra D."/>
            <person name="Gonzalez J."/>
            <person name="Henrissat B."/>
            <person name="Kuo A."/>
            <person name="Liang C."/>
            <person name="Lipzen A."/>
            <person name="Lutzoni F."/>
            <person name="Magnuson J."/>
            <person name="Mondo S."/>
            <person name="Nolan M."/>
            <person name="Ohm R."/>
            <person name="Pangilinan J."/>
            <person name="Park H.-J."/>
            <person name="Ramirez L."/>
            <person name="Alfaro M."/>
            <person name="Sun H."/>
            <person name="Tritt A."/>
            <person name="Yoshinaga Y."/>
            <person name="Zwiers L.-H."/>
            <person name="Turgeon B."/>
            <person name="Goodwin S."/>
            <person name="Spatafora J."/>
            <person name="Crous P."/>
            <person name="Grigoriev I."/>
        </authorList>
    </citation>
    <scope>NUCLEOTIDE SEQUENCE</scope>
    <source>
        <strain evidence="3">CBS 279.74</strain>
    </source>
</reference>
<sequence length="235" mass="25376">MTPIVAGVISLVVMAVVGLLVFLCLRKRKQKQRQIQASQAKMQEMKARSLVSTNPVLGTSPTYTQSPMYTQSPTYAQYAAPLNSPRPANLATPPPVILGPIVPGSNGAYFTGIDTSDMVSMHDQQRPGPDRTGLGNPFADGDSLNEEPPPPYRPRSLAPMSRNTSVRTPRAASSQTYLIRGHDSARSPFADPRDDDVISEMSGPTLLRGNSYNDGMSVVSDMSYQETPVVARPSI</sequence>
<feature type="compositionally biased region" description="Polar residues" evidence="1">
    <location>
        <begin position="161"/>
        <end position="174"/>
    </location>
</feature>
<dbReference type="AlphaFoldDB" id="A0A6G1KS19"/>
<keyword evidence="2" id="KW-0812">Transmembrane</keyword>
<dbReference type="CDD" id="cd12087">
    <property type="entry name" value="TM_EGFR-like"/>
    <property type="match status" value="1"/>
</dbReference>
<proteinExistence type="predicted"/>
<name>A0A6G1KS19_9PLEO</name>
<accession>A0A6G1KS19</accession>
<evidence type="ECO:0000256" key="1">
    <source>
        <dbReference type="SAM" id="MobiDB-lite"/>
    </source>
</evidence>
<evidence type="ECO:0000313" key="3">
    <source>
        <dbReference type="EMBL" id="KAF2715628.1"/>
    </source>
</evidence>
<dbReference type="OrthoDB" id="3935400at2759"/>
<keyword evidence="2" id="KW-0472">Membrane</keyword>
<dbReference type="Proteomes" id="UP000799428">
    <property type="component" value="Unassembled WGS sequence"/>
</dbReference>
<evidence type="ECO:0000256" key="2">
    <source>
        <dbReference type="SAM" id="Phobius"/>
    </source>
</evidence>
<keyword evidence="2" id="KW-1133">Transmembrane helix</keyword>
<keyword evidence="4" id="KW-1185">Reference proteome</keyword>
<protein>
    <submittedName>
        <fullName evidence="3">Uncharacterized protein</fullName>
    </submittedName>
</protein>
<organism evidence="3 4">
    <name type="scientific">Pleomassaria siparia CBS 279.74</name>
    <dbReference type="NCBI Taxonomy" id="1314801"/>
    <lineage>
        <taxon>Eukaryota</taxon>
        <taxon>Fungi</taxon>
        <taxon>Dikarya</taxon>
        <taxon>Ascomycota</taxon>
        <taxon>Pezizomycotina</taxon>
        <taxon>Dothideomycetes</taxon>
        <taxon>Pleosporomycetidae</taxon>
        <taxon>Pleosporales</taxon>
        <taxon>Pleomassariaceae</taxon>
        <taxon>Pleomassaria</taxon>
    </lineage>
</organism>
<feature type="transmembrane region" description="Helical" evidence="2">
    <location>
        <begin position="6"/>
        <end position="25"/>
    </location>
</feature>